<protein>
    <submittedName>
        <fullName evidence="2">DUF262 domain-containing protein</fullName>
    </submittedName>
</protein>
<sequence length="578" mass="66297">MSYKPKTLFRLIDDINSSIFLPHIQRLFVWEEEQMLRLFDSLMRNYPIQTLLFWRTTDEIKARRFMSQVEWDADLSDYYEPSVSKAGHDKVFVLDGQQRLQTLYAIFAGALTLESGARAEAYYDVTSGETSTDTGLLHSLKFSPTTLPLPWYRIADLMGKDAQKVAEELSDDLNDELDKIDAATVSESRPADEEQRARRKRVRKNFGQLVRLLREETHFWVQELDGVANKFPYRTVLDIFVRVNSGGTKLDASDLMFAAMKEGWDEIEEAIEETTELLNSTNLSFDKTFPLKCLLVVHGRGAEASPEKFAGADGAKLLQDMKAGWDRAEQAFQELRDFLKSDLKVYADKVVRSYNSFIPLFDYIYFNPKPNERSKALMRGYYYKSQLFGWYSQSTDSVINGLHGVVGKACGLGFPMNEVKQYFNSRGMAAELQKGHLDQTRLRFILLNLVYVDQMGSSPFDVKFKGNEPHIDHIYPRHALLTKLGLGSGEVNTIGNYRFVGATDNIRKRAELPDSYFGRLKAAGSPIEKHLLLKSFSDDTGRLVFDVPTYRRFRDERAQRVWEICYRTVNPENGKFPA</sequence>
<dbReference type="PANTHER" id="PTHR37292:SF2">
    <property type="entry name" value="DUF262 DOMAIN-CONTAINING PROTEIN"/>
    <property type="match status" value="1"/>
</dbReference>
<dbReference type="PANTHER" id="PTHR37292">
    <property type="entry name" value="VNG6097C"/>
    <property type="match status" value="1"/>
</dbReference>
<gene>
    <name evidence="2" type="ORF">PQR66_18355</name>
</gene>
<dbReference type="EMBL" id="JAQQFN010000013">
    <property type="protein sequence ID" value="MFL9885011.1"/>
    <property type="molecule type" value="Genomic_DNA"/>
</dbReference>
<reference evidence="2 3" key="1">
    <citation type="journal article" date="2024" name="Chem. Sci.">
        <title>Discovery of megapolipeptins by genome mining of a Burkholderiales bacteria collection.</title>
        <authorList>
            <person name="Paulo B.S."/>
            <person name="Recchia M.J.J."/>
            <person name="Lee S."/>
            <person name="Fergusson C.H."/>
            <person name="Romanowski S.B."/>
            <person name="Hernandez A."/>
            <person name="Krull N."/>
            <person name="Liu D.Y."/>
            <person name="Cavanagh H."/>
            <person name="Bos A."/>
            <person name="Gray C.A."/>
            <person name="Murphy B.T."/>
            <person name="Linington R.G."/>
            <person name="Eustaquio A.S."/>
        </authorList>
    </citation>
    <scope>NUCLEOTIDE SEQUENCE [LARGE SCALE GENOMIC DNA]</scope>
    <source>
        <strain evidence="2 3">RL16-012-BIC-B</strain>
    </source>
</reference>
<dbReference type="Proteomes" id="UP001629249">
    <property type="component" value="Unassembled WGS sequence"/>
</dbReference>
<keyword evidence="3" id="KW-1185">Reference proteome</keyword>
<accession>A0ABW8ZPU0</accession>
<evidence type="ECO:0000313" key="3">
    <source>
        <dbReference type="Proteomes" id="UP001629249"/>
    </source>
</evidence>
<evidence type="ECO:0000259" key="1">
    <source>
        <dbReference type="Pfam" id="PF03235"/>
    </source>
</evidence>
<dbReference type="InterPro" id="IPR004919">
    <property type="entry name" value="GmrSD_N"/>
</dbReference>
<name>A0ABW8ZPU0_9BURK</name>
<feature type="domain" description="GmrSD restriction endonucleases N-terminal" evidence="1">
    <location>
        <begin position="10"/>
        <end position="258"/>
    </location>
</feature>
<evidence type="ECO:0000313" key="2">
    <source>
        <dbReference type="EMBL" id="MFL9885011.1"/>
    </source>
</evidence>
<dbReference type="Pfam" id="PF03235">
    <property type="entry name" value="GmrSD_N"/>
    <property type="match status" value="1"/>
</dbReference>
<comment type="caution">
    <text evidence="2">The sequence shown here is derived from an EMBL/GenBank/DDBJ whole genome shotgun (WGS) entry which is preliminary data.</text>
</comment>
<proteinExistence type="predicted"/>
<organism evidence="2 3">
    <name type="scientific">Paraburkholderia agricolaris</name>
    <dbReference type="NCBI Taxonomy" id="2152888"/>
    <lineage>
        <taxon>Bacteria</taxon>
        <taxon>Pseudomonadati</taxon>
        <taxon>Pseudomonadota</taxon>
        <taxon>Betaproteobacteria</taxon>
        <taxon>Burkholderiales</taxon>
        <taxon>Burkholderiaceae</taxon>
        <taxon>Paraburkholderia</taxon>
    </lineage>
</organism>
<dbReference type="RefSeq" id="WP_408330706.1">
    <property type="nucleotide sequence ID" value="NZ_JAQQFH010000016.1"/>
</dbReference>